<evidence type="ECO:0000313" key="2">
    <source>
        <dbReference type="WBParaSite" id="JU765_v2.g19279.t1"/>
    </source>
</evidence>
<dbReference type="WBParaSite" id="JU765_v2.g19279.t1">
    <property type="protein sequence ID" value="JU765_v2.g19279.t1"/>
    <property type="gene ID" value="JU765_v2.g19279"/>
</dbReference>
<organism evidence="1 2">
    <name type="scientific">Panagrolaimus sp. JU765</name>
    <dbReference type="NCBI Taxonomy" id="591449"/>
    <lineage>
        <taxon>Eukaryota</taxon>
        <taxon>Metazoa</taxon>
        <taxon>Ecdysozoa</taxon>
        <taxon>Nematoda</taxon>
        <taxon>Chromadorea</taxon>
        <taxon>Rhabditida</taxon>
        <taxon>Tylenchina</taxon>
        <taxon>Panagrolaimomorpha</taxon>
        <taxon>Panagrolaimoidea</taxon>
        <taxon>Panagrolaimidae</taxon>
        <taxon>Panagrolaimus</taxon>
    </lineage>
</organism>
<name>A0AC34QTS8_9BILA</name>
<dbReference type="Proteomes" id="UP000887576">
    <property type="component" value="Unplaced"/>
</dbReference>
<proteinExistence type="predicted"/>
<protein>
    <submittedName>
        <fullName evidence="2">G-protein coupled receptors family 1 profile domain-containing protein</fullName>
    </submittedName>
</protein>
<sequence length="429" mass="49023">MEKLMKSGMSEEDLNSKIRAKIMDKCFQRFGYMMPWDDCSRLVNQLLTLNREGVPACRIDNYTTDIQHNPEFYTSCSHVERSIAQYVLPFLQLLCLLGNVLNLLIYRLPYFDGSSSVHFLRAKALANLLFVQSRILEVLHAWTIEPIPNFEAIYWNTRPFMITVANISGTISTWMTLLVTIETVLCVLLPFSFRQYCTKKMTLLMLFGSVIVSTAIHLTFLLTHTVTAETIISTQILDSNQCWQASTHYSMQRNQLPLHEVYEKIYYWTQMTVSIVLPTLAMLICSVLIVTQFTFKELGEAFSQRRKCVIRMTVATTLSHLLLEGPALLTFGAAAIKGAGSEKHNTTMCILNHANNLLSIINATIPFFVFLACNHQFRHMTAVYLQAQTECHKEKKQALLAQAANRIRSTRDFERSYVDQTLIAKISNI</sequence>
<reference evidence="2" key="1">
    <citation type="submission" date="2022-11" db="UniProtKB">
        <authorList>
            <consortium name="WormBaseParasite"/>
        </authorList>
    </citation>
    <scope>IDENTIFICATION</scope>
</reference>
<evidence type="ECO:0000313" key="1">
    <source>
        <dbReference type="Proteomes" id="UP000887576"/>
    </source>
</evidence>
<accession>A0AC34QTS8</accession>